<dbReference type="Gene3D" id="3.30.565.10">
    <property type="entry name" value="Histidine kinase-like ATPase, C-terminal domain"/>
    <property type="match status" value="1"/>
</dbReference>
<dbReference type="InterPro" id="IPR003661">
    <property type="entry name" value="HisK_dim/P_dom"/>
</dbReference>
<dbReference type="Gene3D" id="1.10.287.130">
    <property type="match status" value="1"/>
</dbReference>
<feature type="transmembrane region" description="Helical" evidence="7">
    <location>
        <begin position="50"/>
        <end position="68"/>
    </location>
</feature>
<dbReference type="OrthoDB" id="9766459at2"/>
<dbReference type="SUPFAM" id="SSF47384">
    <property type="entry name" value="Homodimeric domain of signal transducing histidine kinase"/>
    <property type="match status" value="1"/>
</dbReference>
<dbReference type="SMART" id="SM00388">
    <property type="entry name" value="HisKA"/>
    <property type="match status" value="1"/>
</dbReference>
<name>A0A316A059_SEDFL</name>
<feature type="transmembrane region" description="Helical" evidence="7">
    <location>
        <begin position="126"/>
        <end position="145"/>
    </location>
</feature>
<dbReference type="Pfam" id="PF02518">
    <property type="entry name" value="HATPase_c"/>
    <property type="match status" value="1"/>
</dbReference>
<dbReference type="EC" id="2.7.13.3" evidence="2"/>
<evidence type="ECO:0000256" key="7">
    <source>
        <dbReference type="SAM" id="Phobius"/>
    </source>
</evidence>
<dbReference type="InterPro" id="IPR036890">
    <property type="entry name" value="HATPase_C_sf"/>
</dbReference>
<dbReference type="PRINTS" id="PR00344">
    <property type="entry name" value="BCTRLSENSOR"/>
</dbReference>
<dbReference type="PROSITE" id="PS50109">
    <property type="entry name" value="HIS_KIN"/>
    <property type="match status" value="1"/>
</dbReference>
<keyword evidence="7" id="KW-0472">Membrane</keyword>
<dbReference type="RefSeq" id="WP_109617225.1">
    <property type="nucleotide sequence ID" value="NZ_QGDO01000002.1"/>
</dbReference>
<accession>A0A316A059</accession>
<dbReference type="InterPro" id="IPR050736">
    <property type="entry name" value="Sensor_HK_Regulatory"/>
</dbReference>
<dbReference type="InterPro" id="IPR036097">
    <property type="entry name" value="HisK_dim/P_sf"/>
</dbReference>
<dbReference type="InterPro" id="IPR005467">
    <property type="entry name" value="His_kinase_dom"/>
</dbReference>
<comment type="catalytic activity">
    <reaction evidence="1">
        <text>ATP + protein L-histidine = ADP + protein N-phospho-L-histidine.</text>
        <dbReference type="EC" id="2.7.13.3"/>
    </reaction>
</comment>
<gene>
    <name evidence="9" type="ORF">BC781_102574</name>
</gene>
<evidence type="ECO:0000256" key="1">
    <source>
        <dbReference type="ARBA" id="ARBA00000085"/>
    </source>
</evidence>
<dbReference type="SUPFAM" id="SSF55874">
    <property type="entry name" value="ATPase domain of HSP90 chaperone/DNA topoisomerase II/histidine kinase"/>
    <property type="match status" value="1"/>
</dbReference>
<dbReference type="AlphaFoldDB" id="A0A316A059"/>
<keyword evidence="7" id="KW-0812">Transmembrane</keyword>
<evidence type="ECO:0000256" key="4">
    <source>
        <dbReference type="ARBA" id="ARBA00022679"/>
    </source>
</evidence>
<keyword evidence="6" id="KW-0902">Two-component regulatory system</keyword>
<dbReference type="GO" id="GO:0000155">
    <property type="term" value="F:phosphorelay sensor kinase activity"/>
    <property type="evidence" value="ECO:0007669"/>
    <property type="project" value="InterPro"/>
</dbReference>
<reference evidence="9 10" key="1">
    <citation type="submission" date="2018-03" db="EMBL/GenBank/DDBJ databases">
        <title>Genomic Encyclopedia of Archaeal and Bacterial Type Strains, Phase II (KMG-II): from individual species to whole genera.</title>
        <authorList>
            <person name="Goeker M."/>
        </authorList>
    </citation>
    <scope>NUCLEOTIDE SEQUENCE [LARGE SCALE GENOMIC DNA]</scope>
    <source>
        <strain evidence="9 10">DSM 28229</strain>
    </source>
</reference>
<feature type="domain" description="Histidine kinase" evidence="8">
    <location>
        <begin position="215"/>
        <end position="434"/>
    </location>
</feature>
<dbReference type="CDD" id="cd00082">
    <property type="entry name" value="HisKA"/>
    <property type="match status" value="1"/>
</dbReference>
<evidence type="ECO:0000259" key="8">
    <source>
        <dbReference type="PROSITE" id="PS50109"/>
    </source>
</evidence>
<proteinExistence type="predicted"/>
<evidence type="ECO:0000313" key="10">
    <source>
        <dbReference type="Proteomes" id="UP000245535"/>
    </source>
</evidence>
<comment type="caution">
    <text evidence="9">The sequence shown here is derived from an EMBL/GenBank/DDBJ whole genome shotgun (WGS) entry which is preliminary data.</text>
</comment>
<dbReference type="Proteomes" id="UP000245535">
    <property type="component" value="Unassembled WGS sequence"/>
</dbReference>
<keyword evidence="10" id="KW-1185">Reference proteome</keyword>
<dbReference type="InterPro" id="IPR004358">
    <property type="entry name" value="Sig_transdc_His_kin-like_C"/>
</dbReference>
<feature type="transmembrane region" description="Helical" evidence="7">
    <location>
        <begin position="100"/>
        <end position="119"/>
    </location>
</feature>
<keyword evidence="5 9" id="KW-0418">Kinase</keyword>
<dbReference type="SMART" id="SM00387">
    <property type="entry name" value="HATPase_c"/>
    <property type="match status" value="1"/>
</dbReference>
<dbReference type="CDD" id="cd00075">
    <property type="entry name" value="HATPase"/>
    <property type="match status" value="1"/>
</dbReference>
<organism evidence="9 10">
    <name type="scientific">Sediminitomix flava</name>
    <dbReference type="NCBI Taxonomy" id="379075"/>
    <lineage>
        <taxon>Bacteria</taxon>
        <taxon>Pseudomonadati</taxon>
        <taxon>Bacteroidota</taxon>
        <taxon>Cytophagia</taxon>
        <taxon>Cytophagales</taxon>
        <taxon>Flammeovirgaceae</taxon>
        <taxon>Sediminitomix</taxon>
    </lineage>
</organism>
<dbReference type="PANTHER" id="PTHR43711:SF26">
    <property type="entry name" value="SENSOR HISTIDINE KINASE RCSC"/>
    <property type="match status" value="1"/>
</dbReference>
<keyword evidence="4" id="KW-0808">Transferase</keyword>
<dbReference type="PANTHER" id="PTHR43711">
    <property type="entry name" value="TWO-COMPONENT HISTIDINE KINASE"/>
    <property type="match status" value="1"/>
</dbReference>
<keyword evidence="3" id="KW-0597">Phosphoprotein</keyword>
<evidence type="ECO:0000256" key="5">
    <source>
        <dbReference type="ARBA" id="ARBA00022777"/>
    </source>
</evidence>
<dbReference type="InterPro" id="IPR003594">
    <property type="entry name" value="HATPase_dom"/>
</dbReference>
<protein>
    <recommendedName>
        <fullName evidence="2">histidine kinase</fullName>
        <ecNumber evidence="2">2.7.13.3</ecNumber>
    </recommendedName>
</protein>
<feature type="transmembrane region" description="Helical" evidence="7">
    <location>
        <begin position="157"/>
        <end position="177"/>
    </location>
</feature>
<dbReference type="EMBL" id="QGDO01000002">
    <property type="protein sequence ID" value="PWJ43027.1"/>
    <property type="molecule type" value="Genomic_DNA"/>
</dbReference>
<evidence type="ECO:0000256" key="6">
    <source>
        <dbReference type="ARBA" id="ARBA00023012"/>
    </source>
</evidence>
<evidence type="ECO:0000256" key="2">
    <source>
        <dbReference type="ARBA" id="ARBA00012438"/>
    </source>
</evidence>
<keyword evidence="7" id="KW-1133">Transmembrane helix</keyword>
<evidence type="ECO:0000313" key="9">
    <source>
        <dbReference type="EMBL" id="PWJ43027.1"/>
    </source>
</evidence>
<sequence length="443" mass="50605">MLLKKIAIQLIGDSQTLTLAQRMLNGVFFGAMVGDLIAVIFLSIGDLSSSFINLLSFYVFLSLVGYICTRVYQKFVIGLFLYVLMQVSILLFEWKDNSGVSGTLTLSFVTFLILDYHLFPRKYSNHVLLVGGLLFMLFVFLELTFPEVIVYSNISKYTHIVHWLIMIIFSLSVLILFRNEYDKAQILLTKQKEELKEAYLKEKELNGLKNQFISMVSHQFRTPMTVIHSSTELIELHTAQKLSINDKEKVNKQFHRIYDSIDGITTMMERVLAFGEVESNKINFRPTKEDLVGLLEQLILRYPLSSDIHKQALIVKGDPIQVNIDKNLIEHSVSNLISNAIKYDTQSRFPQIIINFQDEHLELSVIDKGIGIPEDDQEKLFTPFHRAKNVGTYKGTGIGLAVVKHFIELHGGKILIRSKVNEGSEFTIKLPYRSSIESKKVEA</sequence>
<feature type="transmembrane region" description="Helical" evidence="7">
    <location>
        <begin position="23"/>
        <end position="44"/>
    </location>
</feature>
<evidence type="ECO:0000256" key="3">
    <source>
        <dbReference type="ARBA" id="ARBA00022553"/>
    </source>
</evidence>
<dbReference type="Pfam" id="PF00512">
    <property type="entry name" value="HisKA"/>
    <property type="match status" value="1"/>
</dbReference>
<feature type="transmembrane region" description="Helical" evidence="7">
    <location>
        <begin position="75"/>
        <end position="94"/>
    </location>
</feature>